<evidence type="ECO:0000313" key="3">
    <source>
        <dbReference type="Proteomes" id="UP000479691"/>
    </source>
</evidence>
<accession>A0A7C8Q370</accession>
<feature type="region of interest" description="Disordered" evidence="1">
    <location>
        <begin position="222"/>
        <end position="243"/>
    </location>
</feature>
<evidence type="ECO:0000256" key="1">
    <source>
        <dbReference type="SAM" id="MobiDB-lite"/>
    </source>
</evidence>
<organism evidence="2 3">
    <name type="scientific">Orbilia oligospora</name>
    <name type="common">Nematode-trapping fungus</name>
    <name type="synonym">Arthrobotrys oligospora</name>
    <dbReference type="NCBI Taxonomy" id="2813651"/>
    <lineage>
        <taxon>Eukaryota</taxon>
        <taxon>Fungi</taxon>
        <taxon>Dikarya</taxon>
        <taxon>Ascomycota</taxon>
        <taxon>Pezizomycotina</taxon>
        <taxon>Orbiliomycetes</taxon>
        <taxon>Orbiliales</taxon>
        <taxon>Orbiliaceae</taxon>
        <taxon>Orbilia</taxon>
    </lineage>
</organism>
<dbReference type="EMBL" id="JAABOE010000005">
    <property type="protein sequence ID" value="KAF3190711.1"/>
    <property type="molecule type" value="Genomic_DNA"/>
</dbReference>
<sequence length="243" mass="27715">MVSPVLVPPLDEITVGGIVDRDKYRVLTASEIQKLSEEEHARYMEQPIGFAGRDVYKRKQVQVGSKHKILWNIDDSSLFREWAYTSCWDGKKNSPGSGEFKDLFLEHLDSQSVHKMNEAELGVFSDKIGANVRNWVLKCVKQNTARYTTVQKLNGDQGVKFSFTGKIPKFNGFIEPEDQMDEESEETLSSDLADIERLVKKVGRKNFPLLIQRVSQYLGEAAREESSKPREAERVSLPVYNQL</sequence>
<gene>
    <name evidence="2" type="ORF">TWF788_008233</name>
</gene>
<reference evidence="2 3" key="1">
    <citation type="submission" date="2019-06" db="EMBL/GenBank/DDBJ databases">
        <authorList>
            <person name="Palmer J.M."/>
        </authorList>
    </citation>
    <scope>NUCLEOTIDE SEQUENCE [LARGE SCALE GENOMIC DNA]</scope>
    <source>
        <strain evidence="2 3">TWF788</strain>
    </source>
</reference>
<protein>
    <submittedName>
        <fullName evidence="2">Uncharacterized protein</fullName>
    </submittedName>
</protein>
<feature type="compositionally biased region" description="Basic and acidic residues" evidence="1">
    <location>
        <begin position="222"/>
        <end position="234"/>
    </location>
</feature>
<proteinExistence type="predicted"/>
<evidence type="ECO:0000313" key="2">
    <source>
        <dbReference type="EMBL" id="KAF3190711.1"/>
    </source>
</evidence>
<name>A0A7C8Q370_ORBOL</name>
<dbReference type="Proteomes" id="UP000479691">
    <property type="component" value="Unassembled WGS sequence"/>
</dbReference>
<dbReference type="AlphaFoldDB" id="A0A7C8Q370"/>
<comment type="caution">
    <text evidence="2">The sequence shown here is derived from an EMBL/GenBank/DDBJ whole genome shotgun (WGS) entry which is preliminary data.</text>
</comment>